<evidence type="ECO:0000313" key="1">
    <source>
        <dbReference type="EMBL" id="CBY40481.1"/>
    </source>
</evidence>
<name>E4YYF3_OIKDI</name>
<accession>E4YYF3</accession>
<sequence length="36" mass="4203">SEELGKRFKTEFSENLKENVKYYTKSSGKGQNISFK</sequence>
<dbReference type="AlphaFoldDB" id="E4YYF3"/>
<reference evidence="1" key="1">
    <citation type="journal article" date="2010" name="Science">
        <title>Plasticity of animal genome architecture unmasked by rapid evolution of a pelagic tunicate.</title>
        <authorList>
            <person name="Denoeud F."/>
            <person name="Henriet S."/>
            <person name="Mungpakdee S."/>
            <person name="Aury J.M."/>
            <person name="Da Silva C."/>
            <person name="Brinkmann H."/>
            <person name="Mikhaleva J."/>
            <person name="Olsen L.C."/>
            <person name="Jubin C."/>
            <person name="Canestro C."/>
            <person name="Bouquet J.M."/>
            <person name="Danks G."/>
            <person name="Poulain J."/>
            <person name="Campsteijn C."/>
            <person name="Adamski M."/>
            <person name="Cross I."/>
            <person name="Yadetie F."/>
            <person name="Muffato M."/>
            <person name="Louis A."/>
            <person name="Butcher S."/>
            <person name="Tsagkogeorga G."/>
            <person name="Konrad A."/>
            <person name="Singh S."/>
            <person name="Jensen M.F."/>
            <person name="Cong E.H."/>
            <person name="Eikeseth-Otteraa H."/>
            <person name="Noel B."/>
            <person name="Anthouard V."/>
            <person name="Porcel B.M."/>
            <person name="Kachouri-Lafond R."/>
            <person name="Nishino A."/>
            <person name="Ugolini M."/>
            <person name="Chourrout P."/>
            <person name="Nishida H."/>
            <person name="Aasland R."/>
            <person name="Huzurbazar S."/>
            <person name="Westhof E."/>
            <person name="Delsuc F."/>
            <person name="Lehrach H."/>
            <person name="Reinhardt R."/>
            <person name="Weissenbach J."/>
            <person name="Roy S.W."/>
            <person name="Artiguenave F."/>
            <person name="Postlethwait J.H."/>
            <person name="Manak J.R."/>
            <person name="Thompson E.M."/>
            <person name="Jaillon O."/>
            <person name="Du Pasquier L."/>
            <person name="Boudinot P."/>
            <person name="Liberles D.A."/>
            <person name="Volff J.N."/>
            <person name="Philippe H."/>
            <person name="Lenhard B."/>
            <person name="Roest Crollius H."/>
            <person name="Wincker P."/>
            <person name="Chourrout D."/>
        </authorList>
    </citation>
    <scope>NUCLEOTIDE SEQUENCE [LARGE SCALE GENOMIC DNA]</scope>
</reference>
<feature type="non-terminal residue" evidence="1">
    <location>
        <position position="1"/>
    </location>
</feature>
<organism evidence="1">
    <name type="scientific">Oikopleura dioica</name>
    <name type="common">Tunicate</name>
    <dbReference type="NCBI Taxonomy" id="34765"/>
    <lineage>
        <taxon>Eukaryota</taxon>
        <taxon>Metazoa</taxon>
        <taxon>Chordata</taxon>
        <taxon>Tunicata</taxon>
        <taxon>Appendicularia</taxon>
        <taxon>Copelata</taxon>
        <taxon>Oikopleuridae</taxon>
        <taxon>Oikopleura</taxon>
    </lineage>
</organism>
<dbReference type="Proteomes" id="UP000011014">
    <property type="component" value="Unassembled WGS sequence"/>
</dbReference>
<proteinExistence type="predicted"/>
<gene>
    <name evidence="1" type="ORF">GSOID_T00022491001</name>
</gene>
<protein>
    <submittedName>
        <fullName evidence="1">Uncharacterized protein</fullName>
    </submittedName>
</protein>
<dbReference type="EMBL" id="FN655948">
    <property type="protein sequence ID" value="CBY40481.1"/>
    <property type="molecule type" value="Genomic_DNA"/>
</dbReference>